<keyword evidence="2" id="KW-0255">Endonuclease</keyword>
<keyword evidence="1" id="KW-0175">Coiled coil</keyword>
<reference evidence="2 3" key="1">
    <citation type="submission" date="2024-03" db="EMBL/GenBank/DDBJ databases">
        <title>Ignisphaera cupida sp. nov., a hyperthermophilic hydrolytic archaeon from a hot spring of Kamchatka, and proposal of Ignisphaeraceae fam. nov.</title>
        <authorList>
            <person name="Podosokorskaya O.A."/>
            <person name="Elcheninov A.G."/>
            <person name="Maltseva A.I."/>
            <person name="Zayulina K.S."/>
            <person name="Novikov A."/>
            <person name="Merkel A.Y."/>
        </authorList>
    </citation>
    <scope>NUCLEOTIDE SEQUENCE [LARGE SCALE GENOMIC DNA]</scope>
    <source>
        <strain evidence="2 3">38H-sp</strain>
    </source>
</reference>
<accession>A0ABU9UEL6</accession>
<proteinExistence type="predicted"/>
<dbReference type="EMBL" id="JBCHKQ010000004">
    <property type="protein sequence ID" value="MEM5948602.1"/>
    <property type="molecule type" value="Genomic_DNA"/>
</dbReference>
<dbReference type="Gene3D" id="1.20.1380.10">
    <property type="entry name" value="Replication modulator SeqA, C-terminal DNA-binding domain"/>
    <property type="match status" value="1"/>
</dbReference>
<evidence type="ECO:0000313" key="3">
    <source>
        <dbReference type="Proteomes" id="UP001466331"/>
    </source>
</evidence>
<protein>
    <submittedName>
        <fullName evidence="2">Restriction endonuclease subunit R</fullName>
    </submittedName>
</protein>
<dbReference type="GO" id="GO:0004519">
    <property type="term" value="F:endonuclease activity"/>
    <property type="evidence" value="ECO:0007669"/>
    <property type="project" value="UniProtKB-KW"/>
</dbReference>
<keyword evidence="2" id="KW-0378">Hydrolase</keyword>
<feature type="coiled-coil region" evidence="1">
    <location>
        <begin position="68"/>
        <end position="95"/>
    </location>
</feature>
<keyword evidence="3" id="KW-1185">Reference proteome</keyword>
<name>A0ABU9UEL6_9SPIR</name>
<sequence>MNEEMFNLIEDLKKDRRLFSFDEAATKQVVVLKILKALGWNPFNIDEIYPEYSVGSKRVDYALRYNMRDKVFIEVKKIREDLEKHQEQLLNYSFKKGVKLSILTNGISWWFYLPLREGSWEQRKFYTIEIYDQKTEDIVNKFEEFLSKENVISDRAVENAENLYKSRQKEYLTRETLPKAWNKIITEPNELLVELLADTTEKLCGYKPDNETAEEFLIKITQGTTTNTKKKIQTTTQPEYNKISDISSDSYSGKRIVSFTFKGTRYPVQSWKELLIKIVNLMLSAHKEQFNIVLNLAGQKRPYFTRNPNELRNPEKIDNTDIYIETNLSANSIVKLSKRIIASFEYNEEDFFIEAQ</sequence>
<organism evidence="2 3">
    <name type="scientific">Rarispira pelagica</name>
    <dbReference type="NCBI Taxonomy" id="3141764"/>
    <lineage>
        <taxon>Bacteria</taxon>
        <taxon>Pseudomonadati</taxon>
        <taxon>Spirochaetota</taxon>
        <taxon>Spirochaetia</taxon>
        <taxon>Winmispirales</taxon>
        <taxon>Winmispiraceae</taxon>
        <taxon>Rarispira</taxon>
    </lineage>
</organism>
<dbReference type="Gene3D" id="3.90.1570.30">
    <property type="match status" value="1"/>
</dbReference>
<dbReference type="Proteomes" id="UP001466331">
    <property type="component" value="Unassembled WGS sequence"/>
</dbReference>
<dbReference type="InterPro" id="IPR036835">
    <property type="entry name" value="SeqA_DNA-bd_C_sf"/>
</dbReference>
<dbReference type="RefSeq" id="WP_420070053.1">
    <property type="nucleotide sequence ID" value="NZ_JBCHKQ010000004.1"/>
</dbReference>
<keyword evidence="2" id="KW-0540">Nuclease</keyword>
<evidence type="ECO:0000256" key="1">
    <source>
        <dbReference type="SAM" id="Coils"/>
    </source>
</evidence>
<dbReference type="SUPFAM" id="SSF82808">
    <property type="entry name" value="Replication modulator SeqA, C-terminal DNA-binding domain"/>
    <property type="match status" value="1"/>
</dbReference>
<gene>
    <name evidence="2" type="ORF">WKV44_08600</name>
</gene>
<comment type="caution">
    <text evidence="2">The sequence shown here is derived from an EMBL/GenBank/DDBJ whole genome shotgun (WGS) entry which is preliminary data.</text>
</comment>
<evidence type="ECO:0000313" key="2">
    <source>
        <dbReference type="EMBL" id="MEM5948602.1"/>
    </source>
</evidence>